<dbReference type="PANTHER" id="PTHR47623">
    <property type="entry name" value="OS09G0287300 PROTEIN"/>
    <property type="match status" value="1"/>
</dbReference>
<dbReference type="AlphaFoldDB" id="A0A2G4YPJ0"/>
<evidence type="ECO:0000313" key="1">
    <source>
        <dbReference type="EMBL" id="PHZ84225.1"/>
    </source>
</evidence>
<evidence type="ECO:0000313" key="2">
    <source>
        <dbReference type="Proteomes" id="UP000229730"/>
    </source>
</evidence>
<organism evidence="1 2">
    <name type="scientific">Paremcibacter congregatus</name>
    <dbReference type="NCBI Taxonomy" id="2043170"/>
    <lineage>
        <taxon>Bacteria</taxon>
        <taxon>Pseudomonadati</taxon>
        <taxon>Pseudomonadota</taxon>
        <taxon>Alphaproteobacteria</taxon>
        <taxon>Emcibacterales</taxon>
        <taxon>Emcibacteraceae</taxon>
        <taxon>Paremcibacter</taxon>
    </lineage>
</organism>
<dbReference type="SUPFAM" id="SSF53254">
    <property type="entry name" value="Phosphoglycerate mutase-like"/>
    <property type="match status" value="1"/>
</dbReference>
<reference evidence="1 2" key="1">
    <citation type="submission" date="2017-10" db="EMBL/GenBank/DDBJ databases">
        <title>Frigbacter circumglobatus gen. nov. sp. nov., isolated from sediment cultured in situ.</title>
        <authorList>
            <person name="Zhao Z."/>
        </authorList>
    </citation>
    <scope>NUCLEOTIDE SEQUENCE [LARGE SCALE GENOMIC DNA]</scope>
    <source>
        <strain evidence="1 2">ZYL</strain>
    </source>
</reference>
<dbReference type="Proteomes" id="UP000229730">
    <property type="component" value="Unassembled WGS sequence"/>
</dbReference>
<dbReference type="OrthoDB" id="9810154at2"/>
<dbReference type="InterPro" id="IPR029033">
    <property type="entry name" value="His_PPase_superfam"/>
</dbReference>
<dbReference type="EMBL" id="PDEM01000025">
    <property type="protein sequence ID" value="PHZ84225.1"/>
    <property type="molecule type" value="Genomic_DNA"/>
</dbReference>
<keyword evidence="2" id="KW-1185">Reference proteome</keyword>
<sequence length="177" mass="19762">MKRLFLLRHGKAGFGNTDPERPLAPRGVKDIVWLGKLLTTKALLPDHILCSSAKRTRETRDCLCQGDNIPHIKTSFHDKLYLASAETLLDHLHCLDSGIQTAMIIGHNPGIATLFHSLINRPATDQRLREFPTGCLVILDFDITDWADLKSNTGQLYCGFVASDARKKEEGNLQDTQ</sequence>
<dbReference type="CDD" id="cd07067">
    <property type="entry name" value="HP_PGM_like"/>
    <property type="match status" value="1"/>
</dbReference>
<dbReference type="RefSeq" id="WP_099474166.1">
    <property type="nucleotide sequence ID" value="NZ_CP041025.1"/>
</dbReference>
<protein>
    <recommendedName>
        <fullName evidence="3">Phosphohistidine phosphatase</fullName>
    </recommendedName>
</protein>
<comment type="caution">
    <text evidence="1">The sequence shown here is derived from an EMBL/GenBank/DDBJ whole genome shotgun (WGS) entry which is preliminary data.</text>
</comment>
<gene>
    <name evidence="1" type="ORF">CRD36_13625</name>
</gene>
<dbReference type="Gene3D" id="3.40.50.1240">
    <property type="entry name" value="Phosphoglycerate mutase-like"/>
    <property type="match status" value="1"/>
</dbReference>
<dbReference type="PANTHER" id="PTHR47623:SF1">
    <property type="entry name" value="OS09G0287300 PROTEIN"/>
    <property type="match status" value="1"/>
</dbReference>
<dbReference type="InParanoid" id="A0A2G4YPJ0"/>
<name>A0A2G4YPJ0_9PROT</name>
<proteinExistence type="predicted"/>
<accession>A0A2G4YPJ0</accession>
<dbReference type="InterPro" id="IPR013078">
    <property type="entry name" value="His_Pase_superF_clade-1"/>
</dbReference>
<evidence type="ECO:0008006" key="3">
    <source>
        <dbReference type="Google" id="ProtNLM"/>
    </source>
</evidence>